<accession>A0ABS8I049</accession>
<dbReference type="InterPro" id="IPR018511">
    <property type="entry name" value="Hemolysin-typ_Ca-bd_CS"/>
</dbReference>
<protein>
    <recommendedName>
        <fullName evidence="3">Peptidase C-terminal archaeal/bacterial domain-containing protein</fullName>
    </recommendedName>
</protein>
<gene>
    <name evidence="4" type="ORF">LC586_00095</name>
</gene>
<comment type="subcellular location">
    <subcellularLocation>
        <location evidence="1">Secreted</location>
    </subcellularLocation>
</comment>
<dbReference type="SUPFAM" id="SSF51120">
    <property type="entry name" value="beta-Roll"/>
    <property type="match status" value="2"/>
</dbReference>
<dbReference type="PANTHER" id="PTHR38340">
    <property type="entry name" value="S-LAYER PROTEIN"/>
    <property type="match status" value="1"/>
</dbReference>
<reference evidence="4 5" key="1">
    <citation type="journal article" date="2021" name="Microorganisms">
        <title>Genome Evolution of Filamentous Cyanobacterium Nostoc Species: From Facultative Symbiosis to Free Living.</title>
        <authorList>
            <person name="Huo D."/>
            <person name="Li H."/>
            <person name="Cai F."/>
            <person name="Guo X."/>
            <person name="Qiao Z."/>
            <person name="Wang W."/>
            <person name="Yu G."/>
            <person name="Li R."/>
        </authorList>
    </citation>
    <scope>NUCLEOTIDE SEQUENCE [LARGE SCALE GENOMIC DNA]</scope>
    <source>
        <strain evidence="4 5">CHAB 5714</strain>
    </source>
</reference>
<organism evidence="4 5">
    <name type="scientific">Nostoc favosum CHAB5714</name>
    <dbReference type="NCBI Taxonomy" id="2780399"/>
    <lineage>
        <taxon>Bacteria</taxon>
        <taxon>Bacillati</taxon>
        <taxon>Cyanobacteriota</taxon>
        <taxon>Cyanophyceae</taxon>
        <taxon>Nostocales</taxon>
        <taxon>Nostocaceae</taxon>
        <taxon>Nostoc</taxon>
        <taxon>Nostoc favosum</taxon>
    </lineage>
</organism>
<dbReference type="PROSITE" id="PS00330">
    <property type="entry name" value="HEMOLYSIN_CALCIUM"/>
    <property type="match status" value="3"/>
</dbReference>
<dbReference type="EMBL" id="JAIVFQ010000001">
    <property type="protein sequence ID" value="MCC5597680.1"/>
    <property type="molecule type" value="Genomic_DNA"/>
</dbReference>
<dbReference type="InterPro" id="IPR001343">
    <property type="entry name" value="Hemolysn_Ca-bd"/>
</dbReference>
<dbReference type="InterPro" id="IPR011049">
    <property type="entry name" value="Serralysin-like_metalloprot_C"/>
</dbReference>
<dbReference type="Pfam" id="PF04151">
    <property type="entry name" value="PPC"/>
    <property type="match status" value="1"/>
</dbReference>
<evidence type="ECO:0000313" key="4">
    <source>
        <dbReference type="EMBL" id="MCC5597680.1"/>
    </source>
</evidence>
<comment type="caution">
    <text evidence="4">The sequence shown here is derived from an EMBL/GenBank/DDBJ whole genome shotgun (WGS) entry which is preliminary data.</text>
</comment>
<sequence length="331" mass="33351">MAIVNDNFANSISLVGSSVSTTGTNVGATGEPGEPNHAGVNFGNDVNSVWYNWTAPASGQVVIDTFGSNYDTSLAAYQGSPVNNLTTIAGNDDTSGLQSQVVFTAVAGQTYQIAVDGFSSSQGSINLNLNLAPNYTQIGTVGNDFLFGTGANDVIRGQAGNDVIYGNGGTDYLQGDAGNDSLYGASGADYIDGGADNDVLYGNGGKDILIGGAGNDLIYGGSDADYILGGAGNDTIYANGGGDFINSNSGLDTIWLGSGAARVVLEAGDGFDTIKNLQVGQTLFQLGSNLSYANLTFADSANGAVISAGNDVLAVVSSQTASAINNAANFV</sequence>
<evidence type="ECO:0000256" key="2">
    <source>
        <dbReference type="ARBA" id="ARBA00022525"/>
    </source>
</evidence>
<dbReference type="Proteomes" id="UP001199525">
    <property type="component" value="Unassembled WGS sequence"/>
</dbReference>
<dbReference type="RefSeq" id="WP_229482381.1">
    <property type="nucleotide sequence ID" value="NZ_JAIVFQ010000001.1"/>
</dbReference>
<dbReference type="Pfam" id="PF00353">
    <property type="entry name" value="HemolysinCabind"/>
    <property type="match status" value="2"/>
</dbReference>
<keyword evidence="5" id="KW-1185">Reference proteome</keyword>
<name>A0ABS8I049_9NOSO</name>
<dbReference type="InterPro" id="IPR007280">
    <property type="entry name" value="Peptidase_C_arc/bac"/>
</dbReference>
<evidence type="ECO:0000256" key="1">
    <source>
        <dbReference type="ARBA" id="ARBA00004613"/>
    </source>
</evidence>
<evidence type="ECO:0000259" key="3">
    <source>
        <dbReference type="Pfam" id="PF04151"/>
    </source>
</evidence>
<dbReference type="Gene3D" id="2.150.10.10">
    <property type="entry name" value="Serralysin-like metalloprotease, C-terminal"/>
    <property type="match status" value="2"/>
</dbReference>
<proteinExistence type="predicted"/>
<evidence type="ECO:0000313" key="5">
    <source>
        <dbReference type="Proteomes" id="UP001199525"/>
    </source>
</evidence>
<dbReference type="PRINTS" id="PR00313">
    <property type="entry name" value="CABNDNGRPT"/>
</dbReference>
<dbReference type="Gene3D" id="2.60.120.380">
    <property type="match status" value="1"/>
</dbReference>
<keyword evidence="2" id="KW-0964">Secreted</keyword>
<dbReference type="InterPro" id="IPR050557">
    <property type="entry name" value="RTX_toxin/Mannuronan_C5-epim"/>
</dbReference>
<feature type="domain" description="Peptidase C-terminal archaeal/bacterial" evidence="3">
    <location>
        <begin position="49"/>
        <end position="117"/>
    </location>
</feature>
<dbReference type="PANTHER" id="PTHR38340:SF1">
    <property type="entry name" value="S-LAYER PROTEIN"/>
    <property type="match status" value="1"/>
</dbReference>